<feature type="domain" description="Thioredoxin" evidence="2">
    <location>
        <begin position="1"/>
        <end position="106"/>
    </location>
</feature>
<dbReference type="PANTHER" id="PTHR46115">
    <property type="entry name" value="THIOREDOXIN-LIKE PROTEIN 1"/>
    <property type="match status" value="1"/>
</dbReference>
<keyword evidence="1" id="KW-1015">Disulfide bond</keyword>
<dbReference type="OrthoDB" id="2121326at2759"/>
<dbReference type="eggNOG" id="KOG0907">
    <property type="taxonomic scope" value="Eukaryota"/>
</dbReference>
<dbReference type="STRING" id="2880.D7FGZ1"/>
<evidence type="ECO:0000259" key="2">
    <source>
        <dbReference type="PROSITE" id="PS51352"/>
    </source>
</evidence>
<dbReference type="Pfam" id="PF00085">
    <property type="entry name" value="Thioredoxin"/>
    <property type="match status" value="1"/>
</dbReference>
<dbReference type="EMBL" id="FN647726">
    <property type="protein sequence ID" value="CBJ28369.1"/>
    <property type="molecule type" value="Genomic_DNA"/>
</dbReference>
<evidence type="ECO:0000313" key="4">
    <source>
        <dbReference type="Proteomes" id="UP000002630"/>
    </source>
</evidence>
<dbReference type="PROSITE" id="PS51352">
    <property type="entry name" value="THIOREDOXIN_2"/>
    <property type="match status" value="1"/>
</dbReference>
<dbReference type="EMBL" id="FN649752">
    <property type="protein sequence ID" value="CBJ28369.1"/>
    <property type="molecule type" value="Genomic_DNA"/>
</dbReference>
<proteinExistence type="predicted"/>
<dbReference type="CDD" id="cd02947">
    <property type="entry name" value="TRX_family"/>
    <property type="match status" value="1"/>
</dbReference>
<protein>
    <submittedName>
        <fullName evidence="3">Similar to thioredoxin-like protein, partial</fullName>
    </submittedName>
</protein>
<dbReference type="InterPro" id="IPR036249">
    <property type="entry name" value="Thioredoxin-like_sf"/>
</dbReference>
<dbReference type="AlphaFoldDB" id="D7FGZ1"/>
<dbReference type="PROSITE" id="PS00194">
    <property type="entry name" value="THIOREDOXIN_1"/>
    <property type="match status" value="1"/>
</dbReference>
<dbReference type="InterPro" id="IPR013766">
    <property type="entry name" value="Thioredoxin_domain"/>
</dbReference>
<evidence type="ECO:0000256" key="1">
    <source>
        <dbReference type="ARBA" id="ARBA00023157"/>
    </source>
</evidence>
<name>D7FGZ1_ECTSI</name>
<reference evidence="3 4" key="1">
    <citation type="journal article" date="2010" name="Nature">
        <title>The Ectocarpus genome and the independent evolution of multicellularity in brown algae.</title>
        <authorList>
            <person name="Cock J.M."/>
            <person name="Sterck L."/>
            <person name="Rouze P."/>
            <person name="Scornet D."/>
            <person name="Allen A.E."/>
            <person name="Amoutzias G."/>
            <person name="Anthouard V."/>
            <person name="Artiguenave F."/>
            <person name="Aury J.M."/>
            <person name="Badger J.H."/>
            <person name="Beszteri B."/>
            <person name="Billiau K."/>
            <person name="Bonnet E."/>
            <person name="Bothwell J.H."/>
            <person name="Bowler C."/>
            <person name="Boyen C."/>
            <person name="Brownlee C."/>
            <person name="Carrano C.J."/>
            <person name="Charrier B."/>
            <person name="Cho G.Y."/>
            <person name="Coelho S.M."/>
            <person name="Collen J."/>
            <person name="Corre E."/>
            <person name="Da Silva C."/>
            <person name="Delage L."/>
            <person name="Delaroque N."/>
            <person name="Dittami S.M."/>
            <person name="Doulbeau S."/>
            <person name="Elias M."/>
            <person name="Farnham G."/>
            <person name="Gachon C.M."/>
            <person name="Gschloessl B."/>
            <person name="Heesch S."/>
            <person name="Jabbari K."/>
            <person name="Jubin C."/>
            <person name="Kawai H."/>
            <person name="Kimura K."/>
            <person name="Kloareg B."/>
            <person name="Kupper F.C."/>
            <person name="Lang D."/>
            <person name="Le Bail A."/>
            <person name="Leblanc C."/>
            <person name="Lerouge P."/>
            <person name="Lohr M."/>
            <person name="Lopez P.J."/>
            <person name="Martens C."/>
            <person name="Maumus F."/>
            <person name="Michel G."/>
            <person name="Miranda-Saavedra D."/>
            <person name="Morales J."/>
            <person name="Moreau H."/>
            <person name="Motomura T."/>
            <person name="Nagasato C."/>
            <person name="Napoli C.A."/>
            <person name="Nelson D.R."/>
            <person name="Nyvall-Collen P."/>
            <person name="Peters A.F."/>
            <person name="Pommier C."/>
            <person name="Potin P."/>
            <person name="Poulain J."/>
            <person name="Quesneville H."/>
            <person name="Read B."/>
            <person name="Rensing S.A."/>
            <person name="Ritter A."/>
            <person name="Rousvoal S."/>
            <person name="Samanta M."/>
            <person name="Samson G."/>
            <person name="Schroeder D.C."/>
            <person name="Segurens B."/>
            <person name="Strittmatter M."/>
            <person name="Tonon T."/>
            <person name="Tregear J.W."/>
            <person name="Valentin K."/>
            <person name="von Dassow P."/>
            <person name="Yamagishi T."/>
            <person name="Van de Peer Y."/>
            <person name="Wincker P."/>
        </authorList>
    </citation>
    <scope>NUCLEOTIDE SEQUENCE [LARGE SCALE GENOMIC DNA]</scope>
    <source>
        <strain evidence="4">Ec32 / CCAP1310/4</strain>
    </source>
</reference>
<dbReference type="InterPro" id="IPR017937">
    <property type="entry name" value="Thioredoxin_CS"/>
</dbReference>
<organism evidence="3 4">
    <name type="scientific">Ectocarpus siliculosus</name>
    <name type="common">Brown alga</name>
    <name type="synonym">Conferva siliculosa</name>
    <dbReference type="NCBI Taxonomy" id="2880"/>
    <lineage>
        <taxon>Eukaryota</taxon>
        <taxon>Sar</taxon>
        <taxon>Stramenopiles</taxon>
        <taxon>Ochrophyta</taxon>
        <taxon>PX clade</taxon>
        <taxon>Phaeophyceae</taxon>
        <taxon>Ectocarpales</taxon>
        <taxon>Ectocarpaceae</taxon>
        <taxon>Ectocarpus</taxon>
    </lineage>
</organism>
<dbReference type="Proteomes" id="UP000002630">
    <property type="component" value="Linkage Group LG27"/>
</dbReference>
<accession>D7FGZ1</accession>
<dbReference type="OMA" id="HIHYVTD"/>
<dbReference type="PRINTS" id="PR00421">
    <property type="entry name" value="THIOREDOXIN"/>
</dbReference>
<sequence length="106" mass="11401">MTVTPCDTPEALSTALTGAGSKLVVVDFHATWCGPCKRIAPFLVKLSETLTDVVFLKVDVDENSDASEKYGIEAMPTFKFIKNGEVVETVTGADEASIEATARQFK</sequence>
<evidence type="ECO:0000313" key="3">
    <source>
        <dbReference type="EMBL" id="CBJ28369.1"/>
    </source>
</evidence>
<gene>
    <name evidence="3" type="ORF">Esi_0104_0006</name>
</gene>
<dbReference type="InParanoid" id="D7FGZ1"/>
<dbReference type="Gene3D" id="3.40.30.10">
    <property type="entry name" value="Glutaredoxin"/>
    <property type="match status" value="1"/>
</dbReference>
<keyword evidence="4" id="KW-1185">Reference proteome</keyword>
<dbReference type="SUPFAM" id="SSF52833">
    <property type="entry name" value="Thioredoxin-like"/>
    <property type="match status" value="1"/>
</dbReference>